<accession>A0A1Y2H5G2</accession>
<reference evidence="1 2" key="1">
    <citation type="submission" date="2016-07" db="EMBL/GenBank/DDBJ databases">
        <title>Pervasive Adenine N6-methylation of Active Genes in Fungi.</title>
        <authorList>
            <consortium name="DOE Joint Genome Institute"/>
            <person name="Mondo S.J."/>
            <person name="Dannebaum R.O."/>
            <person name="Kuo R.C."/>
            <person name="Labutti K."/>
            <person name="Haridas S."/>
            <person name="Kuo A."/>
            <person name="Salamov A."/>
            <person name="Ahrendt S.R."/>
            <person name="Lipzen A."/>
            <person name="Sullivan W."/>
            <person name="Andreopoulos W.B."/>
            <person name="Clum A."/>
            <person name="Lindquist E."/>
            <person name="Daum C."/>
            <person name="Ramamoorthy G.K."/>
            <person name="Gryganskyi A."/>
            <person name="Culley D."/>
            <person name="Magnuson J.K."/>
            <person name="James T.Y."/>
            <person name="O'Malley M.A."/>
            <person name="Stajich J.E."/>
            <person name="Spatafora J.W."/>
            <person name="Visel A."/>
            <person name="Grigoriev I.V."/>
        </authorList>
    </citation>
    <scope>NUCLEOTIDE SEQUENCE [LARGE SCALE GENOMIC DNA]</scope>
    <source>
        <strain evidence="1 2">PL171</strain>
    </source>
</reference>
<dbReference type="PROSITE" id="PS51257">
    <property type="entry name" value="PROKAR_LIPOPROTEIN"/>
    <property type="match status" value="1"/>
</dbReference>
<dbReference type="AlphaFoldDB" id="A0A1Y2H5G2"/>
<name>A0A1Y2H5G2_9FUNG</name>
<dbReference type="EMBL" id="MCFL01000126">
    <property type="protein sequence ID" value="ORZ29796.1"/>
    <property type="molecule type" value="Genomic_DNA"/>
</dbReference>
<sequence length="87" mass="9395">MAKGPISASTSTSRALWSQVQHPPLSPLLASCRLVFLCLRPHRTATMIPWLLLAPRALLVLVGRDLGFPFLSSCTLSLSSLFASECS</sequence>
<dbReference type="Proteomes" id="UP000193411">
    <property type="component" value="Unassembled WGS sequence"/>
</dbReference>
<gene>
    <name evidence="1" type="ORF">BCR44DRAFT_1447691</name>
</gene>
<keyword evidence="2" id="KW-1185">Reference proteome</keyword>
<proteinExistence type="predicted"/>
<evidence type="ECO:0000313" key="2">
    <source>
        <dbReference type="Proteomes" id="UP000193411"/>
    </source>
</evidence>
<protein>
    <submittedName>
        <fullName evidence="1">Uncharacterized protein</fullName>
    </submittedName>
</protein>
<organism evidence="1 2">
    <name type="scientific">Catenaria anguillulae PL171</name>
    <dbReference type="NCBI Taxonomy" id="765915"/>
    <lineage>
        <taxon>Eukaryota</taxon>
        <taxon>Fungi</taxon>
        <taxon>Fungi incertae sedis</taxon>
        <taxon>Blastocladiomycota</taxon>
        <taxon>Blastocladiomycetes</taxon>
        <taxon>Blastocladiales</taxon>
        <taxon>Catenariaceae</taxon>
        <taxon>Catenaria</taxon>
    </lineage>
</organism>
<comment type="caution">
    <text evidence="1">The sequence shown here is derived from an EMBL/GenBank/DDBJ whole genome shotgun (WGS) entry which is preliminary data.</text>
</comment>
<evidence type="ECO:0000313" key="1">
    <source>
        <dbReference type="EMBL" id="ORZ29796.1"/>
    </source>
</evidence>